<reference evidence="11" key="1">
    <citation type="journal article" date="2009" name="Science">
        <title>The B73 maize genome: complexity, diversity, and dynamics.</title>
        <authorList>
            <person name="Schnable P.S."/>
            <person name="Ware D."/>
            <person name="Fulton R.S."/>
            <person name="Stein J.C."/>
            <person name="Wei F."/>
            <person name="Pasternak S."/>
            <person name="Liang C."/>
            <person name="Zhang J."/>
            <person name="Fulton L."/>
            <person name="Graves T.A."/>
            <person name="Minx P."/>
            <person name="Reily A.D."/>
            <person name="Courtney L."/>
            <person name="Kruchowski S.S."/>
            <person name="Tomlinson C."/>
            <person name="Strong C."/>
            <person name="Delehaunty K."/>
            <person name="Fronick C."/>
            <person name="Courtney B."/>
            <person name="Rock S.M."/>
            <person name="Belter E."/>
            <person name="Du F."/>
            <person name="Kim K."/>
            <person name="Abbott R.M."/>
            <person name="Cotton M."/>
            <person name="Levy A."/>
            <person name="Marchetto P."/>
            <person name="Ochoa K."/>
            <person name="Jackson S.M."/>
            <person name="Gillam B."/>
            <person name="Chen W."/>
            <person name="Yan L."/>
            <person name="Higginbotham J."/>
            <person name="Cardenas M."/>
            <person name="Waligorski J."/>
            <person name="Applebaum E."/>
            <person name="Phelps L."/>
            <person name="Falcone J."/>
            <person name="Kanchi K."/>
            <person name="Thane T."/>
            <person name="Scimone A."/>
            <person name="Thane N."/>
            <person name="Henke J."/>
            <person name="Wang T."/>
            <person name="Ruppert J."/>
            <person name="Shah N."/>
            <person name="Rotter K."/>
            <person name="Hodges J."/>
            <person name="Ingenthron E."/>
            <person name="Cordes M."/>
            <person name="Kohlberg S."/>
            <person name="Sgro J."/>
            <person name="Delgado B."/>
            <person name="Mead K."/>
            <person name="Chinwalla A."/>
            <person name="Leonard S."/>
            <person name="Crouse K."/>
            <person name="Collura K."/>
            <person name="Kudrna D."/>
            <person name="Currie J."/>
            <person name="He R."/>
            <person name="Angelova A."/>
            <person name="Rajasekar S."/>
            <person name="Mueller T."/>
            <person name="Lomeli R."/>
            <person name="Scara G."/>
            <person name="Ko A."/>
            <person name="Delaney K."/>
            <person name="Wissotski M."/>
            <person name="Lopez G."/>
            <person name="Campos D."/>
            <person name="Braidotti M."/>
            <person name="Ashley E."/>
            <person name="Golser W."/>
            <person name="Kim H."/>
            <person name="Lee S."/>
            <person name="Lin J."/>
            <person name="Dujmic Z."/>
            <person name="Kim W."/>
            <person name="Talag J."/>
            <person name="Zuccolo A."/>
            <person name="Fan C."/>
            <person name="Sebastian A."/>
            <person name="Kramer M."/>
            <person name="Spiegel L."/>
            <person name="Nascimento L."/>
            <person name="Zutavern T."/>
            <person name="Miller B."/>
            <person name="Ambroise C."/>
            <person name="Muller S."/>
            <person name="Spooner W."/>
            <person name="Narechania A."/>
            <person name="Ren L."/>
            <person name="Wei S."/>
            <person name="Kumari S."/>
            <person name="Faga B."/>
            <person name="Levy M.J."/>
            <person name="McMahan L."/>
            <person name="Van Buren P."/>
            <person name="Vaughn M.W."/>
            <person name="Ying K."/>
            <person name="Yeh C.-T."/>
            <person name="Emrich S.J."/>
            <person name="Jia Y."/>
            <person name="Kalyanaraman A."/>
            <person name="Hsia A.-P."/>
            <person name="Barbazuk W.B."/>
            <person name="Baucom R.S."/>
            <person name="Brutnell T.P."/>
            <person name="Carpita N.C."/>
            <person name="Chaparro C."/>
            <person name="Chia J.-M."/>
            <person name="Deragon J.-M."/>
            <person name="Estill J.C."/>
            <person name="Fu Y."/>
            <person name="Jeddeloh J.A."/>
            <person name="Han Y."/>
            <person name="Lee H."/>
            <person name="Li P."/>
            <person name="Lisch D.R."/>
            <person name="Liu S."/>
            <person name="Liu Z."/>
            <person name="Nagel D.H."/>
            <person name="McCann M.C."/>
            <person name="SanMiguel P."/>
            <person name="Myers A.M."/>
            <person name="Nettleton D."/>
            <person name="Nguyen J."/>
            <person name="Penning B.W."/>
            <person name="Ponnala L."/>
            <person name="Schneider K.L."/>
            <person name="Schwartz D.C."/>
            <person name="Sharma A."/>
            <person name="Soderlund C."/>
            <person name="Springer N.M."/>
            <person name="Sun Q."/>
            <person name="Wang H."/>
            <person name="Waterman M."/>
            <person name="Westerman R."/>
            <person name="Wolfgruber T.K."/>
            <person name="Yang L."/>
            <person name="Yu Y."/>
            <person name="Zhang L."/>
            <person name="Zhou S."/>
            <person name="Zhu Q."/>
            <person name="Bennetzen J.L."/>
            <person name="Dawe R.K."/>
            <person name="Jiang J."/>
            <person name="Jiang N."/>
            <person name="Presting G.G."/>
            <person name="Wessler S.R."/>
            <person name="Aluru S."/>
            <person name="Martienssen R.A."/>
            <person name="Clifton S.W."/>
            <person name="McCombie W.R."/>
            <person name="Wing R.A."/>
            <person name="Wilson R.K."/>
        </authorList>
    </citation>
    <scope>NUCLEOTIDE SEQUENCE [LARGE SCALE GENOMIC DNA]</scope>
    <source>
        <strain evidence="11">cv. B73</strain>
    </source>
</reference>
<name>A0A804PG80_MAIZE</name>
<evidence type="ECO:0000256" key="2">
    <source>
        <dbReference type="ARBA" id="ARBA00007651"/>
    </source>
</evidence>
<dbReference type="Pfam" id="PF04535">
    <property type="entry name" value="CASP_dom"/>
    <property type="match status" value="1"/>
</dbReference>
<dbReference type="OrthoDB" id="689315at2759"/>
<keyword evidence="4 8" id="KW-1003">Cell membrane</keyword>
<comment type="subcellular location">
    <subcellularLocation>
        <location evidence="1 8">Cell membrane</location>
        <topology evidence="1 8">Multi-pass membrane protein</topology>
    </subcellularLocation>
</comment>
<keyword evidence="11" id="KW-1185">Reference proteome</keyword>
<dbReference type="InParanoid" id="A0A804PG80"/>
<comment type="subunit">
    <text evidence="3 8">Homodimer and heterodimers.</text>
</comment>
<evidence type="ECO:0000313" key="10">
    <source>
        <dbReference type="EnsemblPlants" id="Zm00001eb233760_P001"/>
    </source>
</evidence>
<keyword evidence="5 8" id="KW-0812">Transmembrane</keyword>
<reference evidence="10" key="3">
    <citation type="submission" date="2021-05" db="UniProtKB">
        <authorList>
            <consortium name="EnsemblPlants"/>
        </authorList>
    </citation>
    <scope>IDENTIFICATION</scope>
    <source>
        <strain evidence="10">cv. B73</strain>
    </source>
</reference>
<sequence>MPASRESRRVRLLPPRQGTLARFCSWLGRLGFAEHRSRSSRAVPQPFPFKPVALSPSGWPALPLADSWQLGKHRDLSCVCVAGRWLSCSCMHALLVALQPAGGQSGTCQFCRRRWLTHSCSCNCIGCGRAVQVQYNTRLPTLTQTLLLCKFPLVFTETETRNICWRHLQGCAYMVFATTVAALQACFVGLLGVDALQWSKLCNIYTRFCEQAAAGMVCSLLAAAGMAVLSAFSARDLFRRPCSPEYR</sequence>
<dbReference type="Proteomes" id="UP000007305">
    <property type="component" value="Chromosome 5"/>
</dbReference>
<evidence type="ECO:0000256" key="4">
    <source>
        <dbReference type="ARBA" id="ARBA00022475"/>
    </source>
</evidence>
<organism evidence="10 11">
    <name type="scientific">Zea mays</name>
    <name type="common">Maize</name>
    <dbReference type="NCBI Taxonomy" id="4577"/>
    <lineage>
        <taxon>Eukaryota</taxon>
        <taxon>Viridiplantae</taxon>
        <taxon>Streptophyta</taxon>
        <taxon>Embryophyta</taxon>
        <taxon>Tracheophyta</taxon>
        <taxon>Spermatophyta</taxon>
        <taxon>Magnoliopsida</taxon>
        <taxon>Liliopsida</taxon>
        <taxon>Poales</taxon>
        <taxon>Poaceae</taxon>
        <taxon>PACMAD clade</taxon>
        <taxon>Panicoideae</taxon>
        <taxon>Andropogonodae</taxon>
        <taxon>Andropogoneae</taxon>
        <taxon>Tripsacinae</taxon>
        <taxon>Zea</taxon>
    </lineage>
</organism>
<accession>A0A804PG80</accession>
<keyword evidence="7 8" id="KW-0472">Membrane</keyword>
<protein>
    <recommendedName>
        <fullName evidence="8">CASP-like protein</fullName>
    </recommendedName>
</protein>
<dbReference type="AlphaFoldDB" id="A0A804PG80"/>
<gene>
    <name evidence="10" type="primary">LOC103626698</name>
</gene>
<evidence type="ECO:0000313" key="11">
    <source>
        <dbReference type="Proteomes" id="UP000007305"/>
    </source>
</evidence>
<evidence type="ECO:0000256" key="7">
    <source>
        <dbReference type="ARBA" id="ARBA00023136"/>
    </source>
</evidence>
<dbReference type="EnsemblPlants" id="Zm00001eb233760_T001">
    <property type="protein sequence ID" value="Zm00001eb233760_P001"/>
    <property type="gene ID" value="Zm00001eb233760"/>
</dbReference>
<dbReference type="GO" id="GO:0005886">
    <property type="term" value="C:plasma membrane"/>
    <property type="evidence" value="ECO:0007669"/>
    <property type="project" value="UniProtKB-SubCell"/>
</dbReference>
<evidence type="ECO:0000256" key="6">
    <source>
        <dbReference type="ARBA" id="ARBA00022989"/>
    </source>
</evidence>
<evidence type="ECO:0000256" key="5">
    <source>
        <dbReference type="ARBA" id="ARBA00022692"/>
    </source>
</evidence>
<evidence type="ECO:0000256" key="3">
    <source>
        <dbReference type="ARBA" id="ARBA00011489"/>
    </source>
</evidence>
<keyword evidence="6 8" id="KW-1133">Transmembrane helix</keyword>
<dbReference type="InterPro" id="IPR006702">
    <property type="entry name" value="CASP_dom"/>
</dbReference>
<reference evidence="10" key="2">
    <citation type="submission" date="2019-07" db="EMBL/GenBank/DDBJ databases">
        <authorList>
            <person name="Seetharam A."/>
            <person name="Woodhouse M."/>
            <person name="Cannon E."/>
        </authorList>
    </citation>
    <scope>NUCLEOTIDE SEQUENCE [LARGE SCALE GENOMIC DNA]</scope>
    <source>
        <strain evidence="10">cv. B73</strain>
    </source>
</reference>
<comment type="caution">
    <text evidence="8">Lacks conserved residue(s) required for the propagation of feature annotation.</text>
</comment>
<feature type="transmembrane region" description="Helical" evidence="8">
    <location>
        <begin position="171"/>
        <end position="192"/>
    </location>
</feature>
<dbReference type="Gramene" id="Zm00001eb233760_T001">
    <property type="protein sequence ID" value="Zm00001eb233760_P001"/>
    <property type="gene ID" value="Zm00001eb233760"/>
</dbReference>
<evidence type="ECO:0000259" key="9">
    <source>
        <dbReference type="Pfam" id="PF04535"/>
    </source>
</evidence>
<feature type="domain" description="Casparian strip membrane protein" evidence="9">
    <location>
        <begin position="169"/>
        <end position="224"/>
    </location>
</feature>
<dbReference type="NCBIfam" id="TIGR01569">
    <property type="entry name" value="A_tha_TIGR01569"/>
    <property type="match status" value="1"/>
</dbReference>
<comment type="similarity">
    <text evidence="2 8">Belongs to the Casparian strip membrane proteins (CASP) family.</text>
</comment>
<dbReference type="InterPro" id="IPR006459">
    <property type="entry name" value="CASP/CASPL"/>
</dbReference>
<proteinExistence type="inferred from homology"/>
<evidence type="ECO:0000256" key="8">
    <source>
        <dbReference type="RuleBase" id="RU361233"/>
    </source>
</evidence>
<evidence type="ECO:0000256" key="1">
    <source>
        <dbReference type="ARBA" id="ARBA00004651"/>
    </source>
</evidence>
<feature type="transmembrane region" description="Helical" evidence="8">
    <location>
        <begin position="212"/>
        <end position="232"/>
    </location>
</feature>